<reference evidence="4" key="1">
    <citation type="submission" date="2012-12" db="EMBL/GenBank/DDBJ databases">
        <authorList>
            <person name="Hellsten U."/>
            <person name="Grimwood J."/>
            <person name="Chapman J.A."/>
            <person name="Shapiro H."/>
            <person name="Aerts A."/>
            <person name="Otillar R.P."/>
            <person name="Terry A.Y."/>
            <person name="Boore J.L."/>
            <person name="Simakov O."/>
            <person name="Marletaz F."/>
            <person name="Cho S.-J."/>
            <person name="Edsinger-Gonzales E."/>
            <person name="Havlak P."/>
            <person name="Kuo D.-H."/>
            <person name="Larsson T."/>
            <person name="Lv J."/>
            <person name="Arendt D."/>
            <person name="Savage R."/>
            <person name="Osoegawa K."/>
            <person name="de Jong P."/>
            <person name="Lindberg D.R."/>
            <person name="Seaver E.C."/>
            <person name="Weisblat D.A."/>
            <person name="Putnam N.H."/>
            <person name="Grigoriev I.V."/>
            <person name="Rokhsar D.S."/>
        </authorList>
    </citation>
    <scope>NUCLEOTIDE SEQUENCE</scope>
</reference>
<keyword evidence="1" id="KW-0175">Coiled coil</keyword>
<dbReference type="AlphaFoldDB" id="T1EYG3"/>
<dbReference type="EnsemblMetazoa" id="HelroT166736">
    <property type="protein sequence ID" value="HelroP166736"/>
    <property type="gene ID" value="HelroG166736"/>
</dbReference>
<feature type="coiled-coil region" evidence="1">
    <location>
        <begin position="40"/>
        <end position="95"/>
    </location>
</feature>
<keyword evidence="4" id="KW-1185">Reference proteome</keyword>
<evidence type="ECO:0000313" key="3">
    <source>
        <dbReference type="EnsemblMetazoa" id="HelroP166736"/>
    </source>
</evidence>
<evidence type="ECO:0000313" key="4">
    <source>
        <dbReference type="Proteomes" id="UP000015101"/>
    </source>
</evidence>
<dbReference type="GeneID" id="20201613"/>
<reference evidence="3" key="3">
    <citation type="submission" date="2015-06" db="UniProtKB">
        <authorList>
            <consortium name="EnsemblMetazoa"/>
        </authorList>
    </citation>
    <scope>IDENTIFICATION</scope>
</reference>
<gene>
    <name evidence="3" type="primary">20201613</name>
    <name evidence="2" type="ORF">HELRODRAFT_166736</name>
</gene>
<dbReference type="CTD" id="20201613"/>
<protein>
    <submittedName>
        <fullName evidence="2 3">Uncharacterized protein</fullName>
    </submittedName>
</protein>
<dbReference type="RefSeq" id="XP_009010206.1">
    <property type="nucleotide sequence ID" value="XM_009011958.1"/>
</dbReference>
<dbReference type="InParanoid" id="T1EYG3"/>
<organism evidence="3 4">
    <name type="scientific">Helobdella robusta</name>
    <name type="common">Californian leech</name>
    <dbReference type="NCBI Taxonomy" id="6412"/>
    <lineage>
        <taxon>Eukaryota</taxon>
        <taxon>Metazoa</taxon>
        <taxon>Spiralia</taxon>
        <taxon>Lophotrochozoa</taxon>
        <taxon>Annelida</taxon>
        <taxon>Clitellata</taxon>
        <taxon>Hirudinea</taxon>
        <taxon>Rhynchobdellida</taxon>
        <taxon>Glossiphoniidae</taxon>
        <taxon>Helobdella</taxon>
    </lineage>
</organism>
<dbReference type="HOGENOM" id="CLU_1798516_0_0_1"/>
<name>T1EYG3_HELRO</name>
<dbReference type="EMBL" id="KB095812">
    <property type="protein sequence ID" value="ESO11718.1"/>
    <property type="molecule type" value="Genomic_DNA"/>
</dbReference>
<evidence type="ECO:0000256" key="1">
    <source>
        <dbReference type="SAM" id="Coils"/>
    </source>
</evidence>
<dbReference type="KEGG" id="hro:HELRODRAFT_166736"/>
<sequence length="144" mass="17110">MVFKHFGTENQLKYANIKLKTLQCNLKVMVDNRVMMVNDLEKQKKKLKELDVENYKLKKLNSGLEMQLERNKRQIEDLKEENSTLLMELKACKKDLETVLKNEKQHDSVLVKNQVDKLMNENLKYKSQLGTSDYQMKILYQSPR</sequence>
<dbReference type="Proteomes" id="UP000015101">
    <property type="component" value="Unassembled WGS sequence"/>
</dbReference>
<proteinExistence type="predicted"/>
<evidence type="ECO:0000313" key="2">
    <source>
        <dbReference type="EMBL" id="ESO11718.1"/>
    </source>
</evidence>
<reference evidence="2 4" key="2">
    <citation type="journal article" date="2013" name="Nature">
        <title>Insights into bilaterian evolution from three spiralian genomes.</title>
        <authorList>
            <person name="Simakov O."/>
            <person name="Marletaz F."/>
            <person name="Cho S.J."/>
            <person name="Edsinger-Gonzales E."/>
            <person name="Havlak P."/>
            <person name="Hellsten U."/>
            <person name="Kuo D.H."/>
            <person name="Larsson T."/>
            <person name="Lv J."/>
            <person name="Arendt D."/>
            <person name="Savage R."/>
            <person name="Osoegawa K."/>
            <person name="de Jong P."/>
            <person name="Grimwood J."/>
            <person name="Chapman J.A."/>
            <person name="Shapiro H."/>
            <person name="Aerts A."/>
            <person name="Otillar R.P."/>
            <person name="Terry A.Y."/>
            <person name="Boore J.L."/>
            <person name="Grigoriev I.V."/>
            <person name="Lindberg D.R."/>
            <person name="Seaver E.C."/>
            <person name="Weisblat D.A."/>
            <person name="Putnam N.H."/>
            <person name="Rokhsar D.S."/>
        </authorList>
    </citation>
    <scope>NUCLEOTIDE SEQUENCE</scope>
</reference>
<dbReference type="EMBL" id="AMQM01002539">
    <property type="status" value="NOT_ANNOTATED_CDS"/>
    <property type="molecule type" value="Genomic_DNA"/>
</dbReference>
<accession>T1EYG3</accession>